<keyword evidence="3 4" id="KW-0408">Iron</keyword>
<keyword evidence="1" id="KW-0349">Heme</keyword>
<protein>
    <submittedName>
        <fullName evidence="6">DEBR0S4_03092g1_1</fullName>
    </submittedName>
</protein>
<dbReference type="InterPro" id="IPR016084">
    <property type="entry name" value="Haem_Oase-like_multi-hlx"/>
</dbReference>
<dbReference type="Gene3D" id="1.20.910.10">
    <property type="entry name" value="Heme oxygenase-like"/>
    <property type="match status" value="1"/>
</dbReference>
<name>A0A7D9CYG5_DEKBR</name>
<dbReference type="GO" id="GO:0004392">
    <property type="term" value="F:heme oxygenase (decyclizing) activity"/>
    <property type="evidence" value="ECO:0007669"/>
    <property type="project" value="InterPro"/>
</dbReference>
<dbReference type="PANTHER" id="PTHR10720:SF0">
    <property type="entry name" value="HEME OXYGENASE"/>
    <property type="match status" value="1"/>
</dbReference>
<dbReference type="Proteomes" id="UP000478008">
    <property type="component" value="Unassembled WGS sequence"/>
</dbReference>
<dbReference type="InterPro" id="IPR002051">
    <property type="entry name" value="Haem_Oase"/>
</dbReference>
<keyword evidence="5" id="KW-1133">Transmembrane helix</keyword>
<dbReference type="InterPro" id="IPR016053">
    <property type="entry name" value="Haem_Oase-like"/>
</dbReference>
<evidence type="ECO:0000256" key="3">
    <source>
        <dbReference type="ARBA" id="ARBA00023004"/>
    </source>
</evidence>
<accession>A0A7D9CYG5</accession>
<keyword evidence="7" id="KW-1185">Reference proteome</keyword>
<dbReference type="AlphaFoldDB" id="A0A7D9CYG5"/>
<dbReference type="GO" id="GO:0046872">
    <property type="term" value="F:metal ion binding"/>
    <property type="evidence" value="ECO:0007669"/>
    <property type="project" value="UniProtKB-KW"/>
</dbReference>
<keyword evidence="5" id="KW-0812">Transmembrane</keyword>
<dbReference type="Pfam" id="PF01126">
    <property type="entry name" value="Heme_oxygenase"/>
    <property type="match status" value="1"/>
</dbReference>
<dbReference type="CDD" id="cd19165">
    <property type="entry name" value="HemeO"/>
    <property type="match status" value="1"/>
</dbReference>
<evidence type="ECO:0000313" key="7">
    <source>
        <dbReference type="Proteomes" id="UP000478008"/>
    </source>
</evidence>
<dbReference type="PIRSF" id="PIRSF000343">
    <property type="entry name" value="Haem_Oase"/>
    <property type="match status" value="1"/>
</dbReference>
<dbReference type="SUPFAM" id="SSF48613">
    <property type="entry name" value="Heme oxygenase-like"/>
    <property type="match status" value="1"/>
</dbReference>
<sequence length="284" mass="33146">MSRQETIIIPSKTDIGALGNRINSETRKCHERINKEMAIKFPVAISEPKVYRQGIQMFYHIFKAIEDNLSEEVNKNTHYSDMLRKIWRPELSRTERLHKDLMLFYGGRPAKFESPILKKQIQSTEHIRQIAIERPYLLLAYMHVLYLALFAGGQFMYPKVAQSKKLFPGASSKNFEAASSDGTNFFRFDVEDPQKLRAAYKQDYELQTRNFLSEQEKEEVIEESKVAFDMICDGINEIESHNLNVLRQKAGFRTYIKSNFLVILLATLIVYCIVRVIVFRTPLY</sequence>
<keyword evidence="2 4" id="KW-0479">Metal-binding</keyword>
<dbReference type="GO" id="GO:0006788">
    <property type="term" value="P:heme oxidation"/>
    <property type="evidence" value="ECO:0007669"/>
    <property type="project" value="InterPro"/>
</dbReference>
<reference evidence="6 7" key="1">
    <citation type="submission" date="2019-07" db="EMBL/GenBank/DDBJ databases">
        <authorList>
            <person name="Friedrich A."/>
            <person name="Schacherer J."/>
        </authorList>
    </citation>
    <scope>NUCLEOTIDE SEQUENCE [LARGE SCALE GENOMIC DNA]</scope>
</reference>
<feature type="transmembrane region" description="Helical" evidence="5">
    <location>
        <begin position="136"/>
        <end position="157"/>
    </location>
</feature>
<dbReference type="EMBL" id="CABFWN010000004">
    <property type="protein sequence ID" value="VUG18815.1"/>
    <property type="molecule type" value="Genomic_DNA"/>
</dbReference>
<evidence type="ECO:0000256" key="1">
    <source>
        <dbReference type="ARBA" id="ARBA00022617"/>
    </source>
</evidence>
<dbReference type="PANTHER" id="PTHR10720">
    <property type="entry name" value="HEME OXYGENASE"/>
    <property type="match status" value="1"/>
</dbReference>
<gene>
    <name evidence="6" type="ORF">DEBR0S4_03092G</name>
</gene>
<organism evidence="6 7">
    <name type="scientific">Dekkera bruxellensis</name>
    <name type="common">Brettanomyces custersii</name>
    <dbReference type="NCBI Taxonomy" id="5007"/>
    <lineage>
        <taxon>Eukaryota</taxon>
        <taxon>Fungi</taxon>
        <taxon>Dikarya</taxon>
        <taxon>Ascomycota</taxon>
        <taxon>Saccharomycotina</taxon>
        <taxon>Pichiomycetes</taxon>
        <taxon>Pichiales</taxon>
        <taxon>Pichiaceae</taxon>
        <taxon>Brettanomyces</taxon>
    </lineage>
</organism>
<evidence type="ECO:0000256" key="5">
    <source>
        <dbReference type="SAM" id="Phobius"/>
    </source>
</evidence>
<proteinExistence type="predicted"/>
<evidence type="ECO:0000256" key="2">
    <source>
        <dbReference type="ARBA" id="ARBA00022723"/>
    </source>
</evidence>
<evidence type="ECO:0000313" key="6">
    <source>
        <dbReference type="EMBL" id="VUG18815.1"/>
    </source>
</evidence>
<feature type="transmembrane region" description="Helical" evidence="5">
    <location>
        <begin position="259"/>
        <end position="278"/>
    </location>
</feature>
<feature type="binding site" description="axial binding residue" evidence="4">
    <location>
        <position position="30"/>
    </location>
    <ligand>
        <name>heme b</name>
        <dbReference type="ChEBI" id="CHEBI:60344"/>
    </ligand>
    <ligandPart>
        <name>Fe</name>
        <dbReference type="ChEBI" id="CHEBI:18248"/>
    </ligandPart>
</feature>
<evidence type="ECO:0000256" key="4">
    <source>
        <dbReference type="PIRSR" id="PIRSR000343-2"/>
    </source>
</evidence>
<keyword evidence="5" id="KW-0472">Membrane</keyword>